<dbReference type="STRING" id="1810919.A0A3D8RKD2"/>
<keyword evidence="7" id="KW-0809">Transit peptide</keyword>
<keyword evidence="15" id="KW-1185">Reference proteome</keyword>
<evidence type="ECO:0000256" key="3">
    <source>
        <dbReference type="ARBA" id="ARBA00009493"/>
    </source>
</evidence>
<keyword evidence="6 11" id="KW-0548">Nucleotidyltransferase</keyword>
<dbReference type="InterPro" id="IPR037159">
    <property type="entry name" value="RNA_POL_N_sf"/>
</dbReference>
<organism evidence="14 15">
    <name type="scientific">Aspergillus mulundensis</name>
    <dbReference type="NCBI Taxonomy" id="1810919"/>
    <lineage>
        <taxon>Eukaryota</taxon>
        <taxon>Fungi</taxon>
        <taxon>Dikarya</taxon>
        <taxon>Ascomycota</taxon>
        <taxon>Pezizomycotina</taxon>
        <taxon>Eurotiomycetes</taxon>
        <taxon>Eurotiomycetidae</taxon>
        <taxon>Eurotiales</taxon>
        <taxon>Aspergillaceae</taxon>
        <taxon>Aspergillus</taxon>
        <taxon>Aspergillus subgen. Nidulantes</taxon>
    </lineage>
</organism>
<evidence type="ECO:0000256" key="1">
    <source>
        <dbReference type="ARBA" id="ARBA00004026"/>
    </source>
</evidence>
<comment type="similarity">
    <text evidence="3 11">Belongs to the phage and mitochondrial RNA polymerase family.</text>
</comment>
<proteinExistence type="inferred from homology"/>
<keyword evidence="5 11" id="KW-0808">Transferase</keyword>
<dbReference type="PROSITE" id="PS00900">
    <property type="entry name" value="RNA_POL_PHAGE_1"/>
    <property type="match status" value="1"/>
</dbReference>
<dbReference type="Gene3D" id="1.10.150.20">
    <property type="entry name" value="5' to 3' exonuclease, C-terminal subdomain"/>
    <property type="match status" value="1"/>
</dbReference>
<dbReference type="RefSeq" id="XP_026602261.1">
    <property type="nucleotide sequence ID" value="XM_026749171.1"/>
</dbReference>
<evidence type="ECO:0000256" key="6">
    <source>
        <dbReference type="ARBA" id="ARBA00022695"/>
    </source>
</evidence>
<keyword evidence="4 11" id="KW-0240">DNA-directed RNA polymerase</keyword>
<evidence type="ECO:0000313" key="14">
    <source>
        <dbReference type="EMBL" id="RDW74493.1"/>
    </source>
</evidence>
<keyword evidence="8" id="KW-0496">Mitochondrion</keyword>
<keyword evidence="9 11" id="KW-0804">Transcription</keyword>
<dbReference type="InterPro" id="IPR029262">
    <property type="entry name" value="RPOL_N"/>
</dbReference>
<dbReference type="Gene3D" id="1.10.1320.10">
    <property type="entry name" value="DNA-directed RNA polymerase, N-terminal domain"/>
    <property type="match status" value="1"/>
</dbReference>
<dbReference type="Proteomes" id="UP000256690">
    <property type="component" value="Unassembled WGS sequence"/>
</dbReference>
<dbReference type="EC" id="2.7.7.6" evidence="11"/>
<feature type="region of interest" description="Disordered" evidence="12">
    <location>
        <begin position="23"/>
        <end position="73"/>
    </location>
</feature>
<comment type="function">
    <text evidence="1 11">DNA-dependent RNA polymerase catalyzes the transcription of DNA into RNA using the four ribonucleoside triphosphates as substrates.</text>
</comment>
<dbReference type="InterPro" id="IPR046950">
    <property type="entry name" value="DNA-dir_Rpol_C_phage-type"/>
</dbReference>
<evidence type="ECO:0000256" key="8">
    <source>
        <dbReference type="ARBA" id="ARBA00023128"/>
    </source>
</evidence>
<dbReference type="Pfam" id="PF00940">
    <property type="entry name" value="RNA_pol"/>
    <property type="match status" value="1"/>
</dbReference>
<dbReference type="InterPro" id="IPR024075">
    <property type="entry name" value="DNA-dir_RNA_pol_helix_hairp_sf"/>
</dbReference>
<evidence type="ECO:0000256" key="5">
    <source>
        <dbReference type="ARBA" id="ARBA00022679"/>
    </source>
</evidence>
<dbReference type="Gene3D" id="1.10.287.280">
    <property type="match status" value="1"/>
</dbReference>
<evidence type="ECO:0000256" key="9">
    <source>
        <dbReference type="ARBA" id="ARBA00023163"/>
    </source>
</evidence>
<dbReference type="GeneID" id="38117525"/>
<evidence type="ECO:0000256" key="7">
    <source>
        <dbReference type="ARBA" id="ARBA00022946"/>
    </source>
</evidence>
<evidence type="ECO:0000259" key="13">
    <source>
        <dbReference type="SMART" id="SM01311"/>
    </source>
</evidence>
<feature type="compositionally biased region" description="Low complexity" evidence="12">
    <location>
        <begin position="37"/>
        <end position="67"/>
    </location>
</feature>
<dbReference type="Gene3D" id="1.10.287.260">
    <property type="match status" value="1"/>
</dbReference>
<evidence type="ECO:0000313" key="15">
    <source>
        <dbReference type="Proteomes" id="UP000256690"/>
    </source>
</evidence>
<dbReference type="GO" id="GO:0003899">
    <property type="term" value="F:DNA-directed RNA polymerase activity"/>
    <property type="evidence" value="ECO:0007669"/>
    <property type="project" value="UniProtKB-EC"/>
</dbReference>
<dbReference type="SMART" id="SM01311">
    <property type="entry name" value="RPOL_N"/>
    <property type="match status" value="1"/>
</dbReference>
<evidence type="ECO:0000256" key="12">
    <source>
        <dbReference type="SAM" id="MobiDB-lite"/>
    </source>
</evidence>
<name>A0A3D8RKD2_9EURO</name>
<evidence type="ECO:0000256" key="11">
    <source>
        <dbReference type="RuleBase" id="RU003805"/>
    </source>
</evidence>
<dbReference type="Pfam" id="PF14700">
    <property type="entry name" value="RPOL_N"/>
    <property type="match status" value="1"/>
</dbReference>
<reference evidence="14 15" key="1">
    <citation type="journal article" date="2018" name="IMA Fungus">
        <title>IMA Genome-F 9: Draft genome sequence of Annulohypoxylon stygium, Aspergillus mulundensis, Berkeleyomyces basicola (syn. Thielaviopsis basicola), Ceratocystis smalleyi, two Cercospora beticola strains, Coleophoma cylindrospora, Fusarium fracticaudum, Phialophora cf. hyalina, and Morchella septimelata.</title>
        <authorList>
            <person name="Wingfield B.D."/>
            <person name="Bills G.F."/>
            <person name="Dong Y."/>
            <person name="Huang W."/>
            <person name="Nel W.J."/>
            <person name="Swalarsk-Parry B.S."/>
            <person name="Vaghefi N."/>
            <person name="Wilken P.M."/>
            <person name="An Z."/>
            <person name="de Beer Z.W."/>
            <person name="De Vos L."/>
            <person name="Chen L."/>
            <person name="Duong T.A."/>
            <person name="Gao Y."/>
            <person name="Hammerbacher A."/>
            <person name="Kikkert J.R."/>
            <person name="Li Y."/>
            <person name="Li H."/>
            <person name="Li K."/>
            <person name="Li Q."/>
            <person name="Liu X."/>
            <person name="Ma X."/>
            <person name="Naidoo K."/>
            <person name="Pethybridge S.J."/>
            <person name="Sun J."/>
            <person name="Steenkamp E.T."/>
            <person name="van der Nest M.A."/>
            <person name="van Wyk S."/>
            <person name="Wingfield M.J."/>
            <person name="Xiong C."/>
            <person name="Yue Q."/>
            <person name="Zhang X."/>
        </authorList>
    </citation>
    <scope>NUCLEOTIDE SEQUENCE [LARGE SCALE GENOMIC DNA]</scope>
    <source>
        <strain evidence="14 15">DSM 5745</strain>
    </source>
</reference>
<dbReference type="GO" id="GO:0034245">
    <property type="term" value="C:mitochondrial DNA-directed RNA polymerase complex"/>
    <property type="evidence" value="ECO:0007669"/>
    <property type="project" value="TreeGrafter"/>
</dbReference>
<dbReference type="FunFam" id="1.10.150.20:FF:000041">
    <property type="entry name" value="DNA-directed RNA polymerase"/>
    <property type="match status" value="1"/>
</dbReference>
<evidence type="ECO:0000256" key="2">
    <source>
        <dbReference type="ARBA" id="ARBA00004173"/>
    </source>
</evidence>
<dbReference type="PANTHER" id="PTHR10102:SF0">
    <property type="entry name" value="DNA-DIRECTED RNA POLYMERASE, MITOCHONDRIAL"/>
    <property type="match status" value="1"/>
</dbReference>
<feature type="compositionally biased region" description="Acidic residues" evidence="12">
    <location>
        <begin position="1341"/>
        <end position="1358"/>
    </location>
</feature>
<dbReference type="SUPFAM" id="SSF56672">
    <property type="entry name" value="DNA/RNA polymerases"/>
    <property type="match status" value="1"/>
</dbReference>
<gene>
    <name evidence="14" type="ORF">DSM5745_07155</name>
</gene>
<dbReference type="InterPro" id="IPR043502">
    <property type="entry name" value="DNA/RNA_pol_sf"/>
</dbReference>
<dbReference type="OrthoDB" id="276422at2759"/>
<dbReference type="PANTHER" id="PTHR10102">
    <property type="entry name" value="DNA-DIRECTED RNA POLYMERASE, MITOCHONDRIAL"/>
    <property type="match status" value="1"/>
</dbReference>
<evidence type="ECO:0000256" key="4">
    <source>
        <dbReference type="ARBA" id="ARBA00022478"/>
    </source>
</evidence>
<comment type="catalytic activity">
    <reaction evidence="10 11">
        <text>RNA(n) + a ribonucleoside 5'-triphosphate = RNA(n+1) + diphosphate</text>
        <dbReference type="Rhea" id="RHEA:21248"/>
        <dbReference type="Rhea" id="RHEA-COMP:14527"/>
        <dbReference type="Rhea" id="RHEA-COMP:17342"/>
        <dbReference type="ChEBI" id="CHEBI:33019"/>
        <dbReference type="ChEBI" id="CHEBI:61557"/>
        <dbReference type="ChEBI" id="CHEBI:140395"/>
        <dbReference type="EC" id="2.7.7.6"/>
    </reaction>
</comment>
<dbReference type="EMBL" id="PVWQ01000008">
    <property type="protein sequence ID" value="RDW74493.1"/>
    <property type="molecule type" value="Genomic_DNA"/>
</dbReference>
<evidence type="ECO:0000256" key="10">
    <source>
        <dbReference type="ARBA" id="ARBA00048552"/>
    </source>
</evidence>
<dbReference type="GO" id="GO:0006390">
    <property type="term" value="P:mitochondrial transcription"/>
    <property type="evidence" value="ECO:0007669"/>
    <property type="project" value="TreeGrafter"/>
</dbReference>
<feature type="domain" description="DNA-directed RNA polymerase N-terminal" evidence="13">
    <location>
        <begin position="354"/>
        <end position="684"/>
    </location>
</feature>
<accession>A0A3D8RKD2</accession>
<dbReference type="GO" id="GO:0001018">
    <property type="term" value="F:mitochondrial promoter sequence-specific DNA binding"/>
    <property type="evidence" value="ECO:0007669"/>
    <property type="project" value="TreeGrafter"/>
</dbReference>
<dbReference type="PROSITE" id="PS00489">
    <property type="entry name" value="RNA_POL_PHAGE_2"/>
    <property type="match status" value="1"/>
</dbReference>
<comment type="subcellular location">
    <subcellularLocation>
        <location evidence="2">Mitochondrion</location>
    </subcellularLocation>
</comment>
<feature type="region of interest" description="Disordered" evidence="12">
    <location>
        <begin position="1333"/>
        <end position="1365"/>
    </location>
</feature>
<sequence>MLSQLVRQRSTASQLRLLKGRSVLPSPAKLRHHSHTSRLTSLQNSTSSNSSSETRPRRPSLQSSRSLATAADPQALEQLSHSENFNQASYSAHRVKTIEWDPALKWNRDFPSIFGDDASSLVIVDEFLMTAPKVFKKVKGVGGDHDEMITNLGISIKVGQFHRACNLINRLREFYPVGSKDYLNMHNQLLKAMVAHGIQIGDQGLARQMQRWFEVDMPYGGVVADATTIAIMIRMALRLFYGSKRDRAVRRYWQVAKDKQCEEAVLAVDVLTERELGELSEVCSSDLQRVAIESMEPKFEKLEVPAEDVPEIKAVEQKGLGLKTLTESLSPVFSQSPKRPEGMDDETFELHQQRRQQQLEADVMKSAVNRWRQENQVQNQLTPEAFETRTRLGPLLRQWFADLVVRIEHELEEVEKIINNKKSRGAEDKERADYGLYMKMVPPAELASLTILSTVNTMIKVGLEKGMKLAQLAVAVGNDAYEEMLLQIMLEQRKKEENSAHRLRLIKEIYNGRKDQGKVKRINWMNALKKMELAQPEHVWPVQVKAKLGAVLLSFLYDVAKVPVPVNEAAAAAKKVKKKDLVMQSVFQHSYQITWGRRSGYIHVHPEMIKILTREPAQELLGRHLPMLCKPRQWIGYKDGAYYYHQNHIVRSTPGESLQPAYVRAALEDDGMKKIREGLDILGGTGWAINRDVFNVMLEAWNTGEPIADLAPLDPKLPLPPKPSPEEGYDAEKKWNSAVRDIENQRSGYHSQRCFQNFQLEVARAYLNETFYLPHNLDFRGRAYPIPPYLNQMAADNARGLLLFSKAKPLGQSGLRWLKIQIANLAGFDKASLSEREKFAMDNLDDILDSANNGLHGRRWWLEAEDPWQCLAACCELRNALQHPNPTEYASRLPIHQDGSCNGLQHYAALGGDKAGAQQVNLEPSDRPSDVYSGVAEFVNEEVARDAAQGDPIAIYLQGKIIRKVVKQTVMTNVYGVTFLGAMKQVRKQLVDYYPDSTDEQKKQGAVYIAKKIFQALATMFHGAHDIQYWLGDCASRITQSITPADIEAITKEALVSDLTTLPKKRNVRRKKISTKAFLKQYFKTTVVWTTPLGLPVVQPYRNRDARRVQTSFQSLSVVEQNSRFCVSKRKQLQAFPPNFIHSLDATHMILSARACHEAGLTFSAVHDSFWTHPSDVDTMNQILRETFVQMHSDDVVKRLAAEFQVRYGQNLYLTKISTTRPIGKKIATWRRGLTKYTQINELITEYKRQKLLRSDDPELQAQGREMVTAASIFEAEGGSDADLAVNASLGESVVGHVPENPEATENKPALAGLEMDGSDPAIATLLGNAAWDADSTTPLSDDEPEPEAEAGLEEEAEATPVGRTRKKKTPHVWLWLPMSFRAVPEKGSWEVSRIRDSKYFFS</sequence>
<comment type="caution">
    <text evidence="14">The sequence shown here is derived from an EMBL/GenBank/DDBJ whole genome shotgun (WGS) entry which is preliminary data.</text>
</comment>
<protein>
    <recommendedName>
        <fullName evidence="11">DNA-directed RNA polymerase</fullName>
        <ecNumber evidence="11">2.7.7.6</ecNumber>
    </recommendedName>
</protein>
<dbReference type="FunFam" id="1.10.287.280:FF:000001">
    <property type="entry name" value="DNA-directed RNA polymerase"/>
    <property type="match status" value="1"/>
</dbReference>
<dbReference type="InterPro" id="IPR002092">
    <property type="entry name" value="DNA-dir_Rpol_phage-type"/>
</dbReference>